<dbReference type="FunFam" id="3.30.450.20:FF:000088">
    <property type="entry name" value="Sensory transduction histidine kinase"/>
    <property type="match status" value="1"/>
</dbReference>
<dbReference type="CDD" id="cd00130">
    <property type="entry name" value="PAS"/>
    <property type="match status" value="3"/>
</dbReference>
<feature type="domain" description="PAS" evidence="1">
    <location>
        <begin position="231"/>
        <end position="269"/>
    </location>
</feature>
<dbReference type="InterPro" id="IPR037522">
    <property type="entry name" value="HD_GYP_dom"/>
</dbReference>
<dbReference type="PROSITE" id="PS51832">
    <property type="entry name" value="HD_GYP"/>
    <property type="match status" value="1"/>
</dbReference>
<dbReference type="SUPFAM" id="SSF109604">
    <property type="entry name" value="HD-domain/PDEase-like"/>
    <property type="match status" value="1"/>
</dbReference>
<dbReference type="InterPro" id="IPR000700">
    <property type="entry name" value="PAS-assoc_C"/>
</dbReference>
<dbReference type="PANTHER" id="PTHR43155:SF2">
    <property type="entry name" value="CYCLIC DI-GMP PHOSPHODIESTERASE PA4108"/>
    <property type="match status" value="1"/>
</dbReference>
<dbReference type="SMART" id="SM00091">
    <property type="entry name" value="PAS"/>
    <property type="match status" value="3"/>
</dbReference>
<feature type="domain" description="HD-GYP" evidence="3">
    <location>
        <begin position="623"/>
        <end position="813"/>
    </location>
</feature>
<evidence type="ECO:0000313" key="4">
    <source>
        <dbReference type="EMBL" id="BBI99932.1"/>
    </source>
</evidence>
<dbReference type="NCBIfam" id="TIGR00277">
    <property type="entry name" value="HDIG"/>
    <property type="match status" value="1"/>
</dbReference>
<dbReference type="InterPro" id="IPR021796">
    <property type="entry name" value="Tll0287-like_dom"/>
</dbReference>
<dbReference type="AlphaFoldDB" id="A0AAN1W0Y0"/>
<dbReference type="PANTHER" id="PTHR43155">
    <property type="entry name" value="CYCLIC DI-GMP PHOSPHODIESTERASE PA4108-RELATED"/>
    <property type="match status" value="1"/>
</dbReference>
<name>A0AAN1W0Y0_9PROT</name>
<dbReference type="Proteomes" id="UP001319121">
    <property type="component" value="Chromosome"/>
</dbReference>
<dbReference type="Pfam" id="PF08448">
    <property type="entry name" value="PAS_4"/>
    <property type="match status" value="1"/>
</dbReference>
<dbReference type="SMART" id="SM00471">
    <property type="entry name" value="HDc"/>
    <property type="match status" value="1"/>
</dbReference>
<dbReference type="Gene3D" id="1.10.3210.10">
    <property type="entry name" value="Hypothetical protein af1432"/>
    <property type="match status" value="1"/>
</dbReference>
<dbReference type="InterPro" id="IPR013656">
    <property type="entry name" value="PAS_4"/>
</dbReference>
<dbReference type="Pfam" id="PF08447">
    <property type="entry name" value="PAS_3"/>
    <property type="match status" value="1"/>
</dbReference>
<keyword evidence="5" id="KW-1185">Reference proteome</keyword>
<dbReference type="Pfam" id="PF13426">
    <property type="entry name" value="PAS_9"/>
    <property type="match status" value="1"/>
</dbReference>
<feature type="domain" description="PAC" evidence="2">
    <location>
        <begin position="566"/>
        <end position="618"/>
    </location>
</feature>
<dbReference type="InterPro" id="IPR000014">
    <property type="entry name" value="PAS"/>
</dbReference>
<dbReference type="Gene3D" id="2.10.70.100">
    <property type="match status" value="1"/>
</dbReference>
<feature type="domain" description="PAS" evidence="1">
    <location>
        <begin position="363"/>
        <end position="434"/>
    </location>
</feature>
<dbReference type="InterPro" id="IPR013655">
    <property type="entry name" value="PAS_fold_3"/>
</dbReference>
<gene>
    <name evidence="4" type="ORF">FGKAn22_16250</name>
</gene>
<evidence type="ECO:0000259" key="2">
    <source>
        <dbReference type="PROSITE" id="PS50113"/>
    </source>
</evidence>
<dbReference type="InterPro" id="IPR003607">
    <property type="entry name" value="HD/PDEase_dom"/>
</dbReference>
<protein>
    <submittedName>
        <fullName evidence="4">Uncharacterized protein</fullName>
    </submittedName>
</protein>
<feature type="domain" description="PAC" evidence="2">
    <location>
        <begin position="437"/>
        <end position="490"/>
    </location>
</feature>
<dbReference type="SUPFAM" id="SSF55785">
    <property type="entry name" value="PYP-like sensor domain (PAS domain)"/>
    <property type="match status" value="3"/>
</dbReference>
<dbReference type="InterPro" id="IPR006675">
    <property type="entry name" value="HDIG_dom"/>
</dbReference>
<accession>A0AAN1W0Y0</accession>
<organism evidence="4 5">
    <name type="scientific">Ferrigenium kumadai</name>
    <dbReference type="NCBI Taxonomy" id="1682490"/>
    <lineage>
        <taxon>Bacteria</taxon>
        <taxon>Pseudomonadati</taxon>
        <taxon>Pseudomonadota</taxon>
        <taxon>Betaproteobacteria</taxon>
        <taxon>Nitrosomonadales</taxon>
        <taxon>Gallionellaceae</taxon>
        <taxon>Ferrigenium</taxon>
    </lineage>
</organism>
<dbReference type="SMART" id="SM00086">
    <property type="entry name" value="PAC"/>
    <property type="match status" value="3"/>
</dbReference>
<sequence length="813" mass="91649">MAVWTLVIGGSLVWSLYYQQHGFESALHAEATSIHDMDMAYRYWIVHSGGIYVPVSDKTPPNPLLSHVPERDITTPSGKQLTLLNSAYLLRLVHEDMAHGSGLRAHIASLKPINPVNMADNWERQALEAFKRGSKEWASVDAMDGKTYYRYMKPMVTEQDCLKCHAKYGDKLGDIRGGVSVSIPIDALLRDDRNERIVLIGGHGVIWGLGLLGLFLGGKRQRRVILDAEQSEAEATLLANSIAHAIYGQDVEGNCTFVNEACVKVLGYNDASELLGRKMHALIHHTRPDGSPYPYEACPTYRSIHEGRSFYVDDEVLWRKDGSSFPVEYWSYPVMQDGQARGAVVTFLDITEQLRVKDELKHSQVLFEAVIENIPAMVFLKRADDLRFELFNRTGEKLLGYSRVDLLGKNDHDLFPKEQADFFIQKDREVLASHRLLEVPEEPIKAADGSEKWLHTFKIGLYDEKGQPSHLLGISVDITARKKVEDELRESEAKLAEAQRMAHLGHWHLDLAKNELKWSDEIYRIFEIDPQRFGATYEAFLDSIHPDDREAVNQAYTNSLKNRSSYRIEHRLLMKDGRVKYVEEKCETTFAEDGTPLRSLGTVQDVTAIRFSERALREHQEVLEQALEGTIHTVSMAVELRDPYTSGHQRRVAELACAIGRAMGLDDERIKGIRLGATIHDIGKIAVPAEVLSKPSRLTTIEYQIVREHAVMGYNILKDVKFPWPVAEIAHQHHERMDGSGYPQGLKGEAICLEARIVAVADVVESMASHRPYRPGLGMPAALDEIATHRGVLYDAQVVDACRQVLDAGFEFT</sequence>
<dbReference type="KEGG" id="fku:FGKAn22_16250"/>
<dbReference type="CDD" id="cd00077">
    <property type="entry name" value="HDc"/>
    <property type="match status" value="1"/>
</dbReference>
<dbReference type="Gene3D" id="3.30.450.290">
    <property type="match status" value="1"/>
</dbReference>
<dbReference type="NCBIfam" id="TIGR00229">
    <property type="entry name" value="sensory_box"/>
    <property type="match status" value="3"/>
</dbReference>
<reference evidence="4 5" key="1">
    <citation type="submission" date="2019-03" db="EMBL/GenBank/DDBJ databases">
        <title>Complete genome sequence of Ferrigenium kumadai strain An22, a microaerophilic iron-oxidizing bacterium isolated from a paddy field soil.</title>
        <authorList>
            <person name="Watanabe T."/>
            <person name="Asakawa S."/>
        </authorList>
    </citation>
    <scope>NUCLEOTIDE SEQUENCE [LARGE SCALE GENOMIC DNA]</scope>
    <source>
        <strain evidence="4 5">An22</strain>
    </source>
</reference>
<dbReference type="Pfam" id="PF13487">
    <property type="entry name" value="HD_5"/>
    <property type="match status" value="1"/>
</dbReference>
<dbReference type="Pfam" id="PF11845">
    <property type="entry name" value="Tll0287-like"/>
    <property type="match status" value="1"/>
</dbReference>
<dbReference type="PROSITE" id="PS50112">
    <property type="entry name" value="PAS"/>
    <property type="match status" value="2"/>
</dbReference>
<dbReference type="Gene3D" id="3.30.450.20">
    <property type="entry name" value="PAS domain"/>
    <property type="match status" value="3"/>
</dbReference>
<dbReference type="InterPro" id="IPR035965">
    <property type="entry name" value="PAS-like_dom_sf"/>
</dbReference>
<evidence type="ECO:0000313" key="5">
    <source>
        <dbReference type="Proteomes" id="UP001319121"/>
    </source>
</evidence>
<dbReference type="PROSITE" id="PS50113">
    <property type="entry name" value="PAC"/>
    <property type="match status" value="2"/>
</dbReference>
<dbReference type="EMBL" id="AP019536">
    <property type="protein sequence ID" value="BBI99932.1"/>
    <property type="molecule type" value="Genomic_DNA"/>
</dbReference>
<dbReference type="GO" id="GO:0008081">
    <property type="term" value="F:phosphoric diester hydrolase activity"/>
    <property type="evidence" value="ECO:0007669"/>
    <property type="project" value="UniProtKB-ARBA"/>
</dbReference>
<evidence type="ECO:0000259" key="3">
    <source>
        <dbReference type="PROSITE" id="PS51832"/>
    </source>
</evidence>
<dbReference type="InterPro" id="IPR001610">
    <property type="entry name" value="PAC"/>
</dbReference>
<evidence type="ECO:0000259" key="1">
    <source>
        <dbReference type="PROSITE" id="PS50112"/>
    </source>
</evidence>
<proteinExistence type="predicted"/>